<dbReference type="AlphaFoldDB" id="A0A2T2NVI6"/>
<proteinExistence type="predicted"/>
<dbReference type="EMBL" id="KZ678133">
    <property type="protein sequence ID" value="PSN69296.1"/>
    <property type="molecule type" value="Genomic_DNA"/>
</dbReference>
<organism evidence="1 2">
    <name type="scientific">Corynespora cassiicola Philippines</name>
    <dbReference type="NCBI Taxonomy" id="1448308"/>
    <lineage>
        <taxon>Eukaryota</taxon>
        <taxon>Fungi</taxon>
        <taxon>Dikarya</taxon>
        <taxon>Ascomycota</taxon>
        <taxon>Pezizomycotina</taxon>
        <taxon>Dothideomycetes</taxon>
        <taxon>Pleosporomycetidae</taxon>
        <taxon>Pleosporales</taxon>
        <taxon>Corynesporascaceae</taxon>
        <taxon>Corynespora</taxon>
    </lineage>
</organism>
<name>A0A2T2NVI6_CORCC</name>
<evidence type="ECO:0000313" key="2">
    <source>
        <dbReference type="Proteomes" id="UP000240883"/>
    </source>
</evidence>
<gene>
    <name evidence="1" type="ORF">BS50DRAFT_339064</name>
</gene>
<keyword evidence="2" id="KW-1185">Reference proteome</keyword>
<evidence type="ECO:0000313" key="1">
    <source>
        <dbReference type="EMBL" id="PSN69296.1"/>
    </source>
</evidence>
<dbReference type="Proteomes" id="UP000240883">
    <property type="component" value="Unassembled WGS sequence"/>
</dbReference>
<reference evidence="1 2" key="1">
    <citation type="journal article" date="2018" name="Front. Microbiol.">
        <title>Genome-Wide Analysis of Corynespora cassiicola Leaf Fall Disease Putative Effectors.</title>
        <authorList>
            <person name="Lopez D."/>
            <person name="Ribeiro S."/>
            <person name="Label P."/>
            <person name="Fumanal B."/>
            <person name="Venisse J.S."/>
            <person name="Kohler A."/>
            <person name="de Oliveira R.R."/>
            <person name="Labutti K."/>
            <person name="Lipzen A."/>
            <person name="Lail K."/>
            <person name="Bauer D."/>
            <person name="Ohm R.A."/>
            <person name="Barry K.W."/>
            <person name="Spatafora J."/>
            <person name="Grigoriev I.V."/>
            <person name="Martin F.M."/>
            <person name="Pujade-Renaud V."/>
        </authorList>
    </citation>
    <scope>NUCLEOTIDE SEQUENCE [LARGE SCALE GENOMIC DNA]</scope>
    <source>
        <strain evidence="1 2">Philippines</strain>
    </source>
</reference>
<protein>
    <submittedName>
        <fullName evidence="1">Uncharacterized protein</fullName>
    </submittedName>
</protein>
<accession>A0A2T2NVI6</accession>
<sequence>MTCSLLWRIRRRASCLSVTSHVKLLATERESPDSHSNQPGAVETRRYCRRITERLVFTSATSIAVAAHGPFLGLRLGEGDVQLCIVGVGKDNAPSIKPTYKAPKALDAVFCISLCVSNAASQRSTPIRRQIPAILKPLQRRSRL</sequence>